<gene>
    <name evidence="1" type="ORF">J2S15_002900</name>
</gene>
<dbReference type="Proteomes" id="UP001230220">
    <property type="component" value="Unassembled WGS sequence"/>
</dbReference>
<comment type="caution">
    <text evidence="1">The sequence shown here is derived from an EMBL/GenBank/DDBJ whole genome shotgun (WGS) entry which is preliminary data.</text>
</comment>
<sequence length="40" mass="4972">MFLLNLYDFKIHHYVVNAILTTEYKYVDLIKRGDYWYAIK</sequence>
<keyword evidence="2" id="KW-1185">Reference proteome</keyword>
<evidence type="ECO:0000313" key="2">
    <source>
        <dbReference type="Proteomes" id="UP001230220"/>
    </source>
</evidence>
<accession>A0ABU0E5H1</accession>
<reference evidence="1 2" key="1">
    <citation type="submission" date="2023-07" db="EMBL/GenBank/DDBJ databases">
        <title>Genomic Encyclopedia of Type Strains, Phase IV (KMG-IV): sequencing the most valuable type-strain genomes for metagenomic binning, comparative biology and taxonomic classification.</title>
        <authorList>
            <person name="Goeker M."/>
        </authorList>
    </citation>
    <scope>NUCLEOTIDE SEQUENCE [LARGE SCALE GENOMIC DNA]</scope>
    <source>
        <strain evidence="1 2">DSM 16784</strain>
    </source>
</reference>
<name>A0ABU0E5H1_9FIRM</name>
<organism evidence="1 2">
    <name type="scientific">Breznakia pachnodae</name>
    <dbReference type="NCBI Taxonomy" id="265178"/>
    <lineage>
        <taxon>Bacteria</taxon>
        <taxon>Bacillati</taxon>
        <taxon>Bacillota</taxon>
        <taxon>Erysipelotrichia</taxon>
        <taxon>Erysipelotrichales</taxon>
        <taxon>Erysipelotrichaceae</taxon>
        <taxon>Breznakia</taxon>
    </lineage>
</organism>
<dbReference type="EMBL" id="JAUSUR010000005">
    <property type="protein sequence ID" value="MDQ0362147.1"/>
    <property type="molecule type" value="Genomic_DNA"/>
</dbReference>
<proteinExistence type="predicted"/>
<evidence type="ECO:0000313" key="1">
    <source>
        <dbReference type="EMBL" id="MDQ0362147.1"/>
    </source>
</evidence>
<protein>
    <submittedName>
        <fullName evidence="1">Uncharacterized protein</fullName>
    </submittedName>
</protein>